<protein>
    <submittedName>
        <fullName evidence="1">Uncharacterized protein</fullName>
    </submittedName>
</protein>
<dbReference type="EMBL" id="SNYW01000009">
    <property type="protein sequence ID" value="TDQ81365.1"/>
    <property type="molecule type" value="Genomic_DNA"/>
</dbReference>
<proteinExistence type="predicted"/>
<comment type="caution">
    <text evidence="1">The sequence shown here is derived from an EMBL/GenBank/DDBJ whole genome shotgun (WGS) entry which is preliminary data.</text>
</comment>
<sequence length="128" mass="13774">MASAAAHEPMSAILFNRIRGSGREVFISLNEFGVELTSSAGAPIAIWLYAAIRIVPNDAIDEPVALRLPHDDIHELQIANLAWVAAITERSPDLLSARRAARWAKIGLIRSASGTRPRQPSSLAPSPS</sequence>
<evidence type="ECO:0000313" key="1">
    <source>
        <dbReference type="EMBL" id="TDQ81365.1"/>
    </source>
</evidence>
<organism evidence="1 2">
    <name type="scientific">Dongia mobilis</name>
    <dbReference type="NCBI Taxonomy" id="578943"/>
    <lineage>
        <taxon>Bacteria</taxon>
        <taxon>Pseudomonadati</taxon>
        <taxon>Pseudomonadota</taxon>
        <taxon>Alphaproteobacteria</taxon>
        <taxon>Rhodospirillales</taxon>
        <taxon>Dongiaceae</taxon>
        <taxon>Dongia</taxon>
    </lineage>
</organism>
<accession>A0A4R6WL01</accession>
<dbReference type="RefSeq" id="WP_133613922.1">
    <property type="nucleotide sequence ID" value="NZ_SNYW01000009.1"/>
</dbReference>
<dbReference type="Proteomes" id="UP000295783">
    <property type="component" value="Unassembled WGS sequence"/>
</dbReference>
<gene>
    <name evidence="1" type="ORF">A8950_2433</name>
</gene>
<reference evidence="1 2" key="1">
    <citation type="submission" date="2019-03" db="EMBL/GenBank/DDBJ databases">
        <title>Genomic Encyclopedia of Type Strains, Phase III (KMG-III): the genomes of soil and plant-associated and newly described type strains.</title>
        <authorList>
            <person name="Whitman W."/>
        </authorList>
    </citation>
    <scope>NUCLEOTIDE SEQUENCE [LARGE SCALE GENOMIC DNA]</scope>
    <source>
        <strain evidence="1 2">CGMCC 1.7660</strain>
    </source>
</reference>
<evidence type="ECO:0000313" key="2">
    <source>
        <dbReference type="Proteomes" id="UP000295783"/>
    </source>
</evidence>
<name>A0A4R6WL01_9PROT</name>
<keyword evidence="2" id="KW-1185">Reference proteome</keyword>
<dbReference type="AlphaFoldDB" id="A0A4R6WL01"/>